<keyword evidence="9 10" id="KW-0472">Membrane</keyword>
<feature type="domain" description="ABC transporter" evidence="11">
    <location>
        <begin position="331"/>
        <end position="564"/>
    </location>
</feature>
<keyword evidence="14" id="KW-1185">Reference proteome</keyword>
<evidence type="ECO:0000256" key="2">
    <source>
        <dbReference type="ARBA" id="ARBA00005417"/>
    </source>
</evidence>
<dbReference type="PROSITE" id="PS50893">
    <property type="entry name" value="ABC_TRANSPORTER_2"/>
    <property type="match status" value="1"/>
</dbReference>
<keyword evidence="6" id="KW-0547">Nucleotide-binding</keyword>
<evidence type="ECO:0000256" key="9">
    <source>
        <dbReference type="ARBA" id="ARBA00023136"/>
    </source>
</evidence>
<evidence type="ECO:0000256" key="1">
    <source>
        <dbReference type="ARBA" id="ARBA00004651"/>
    </source>
</evidence>
<dbReference type="InterPro" id="IPR027417">
    <property type="entry name" value="P-loop_NTPase"/>
</dbReference>
<accession>U4KLB6</accession>
<keyword evidence="8 10" id="KW-1133">Transmembrane helix</keyword>
<proteinExistence type="inferred from homology"/>
<name>U4KLB6_ALTPJ</name>
<keyword evidence="3" id="KW-0813">Transport</keyword>
<dbReference type="HOGENOM" id="CLU_000604_84_3_14"/>
<feature type="transmembrane region" description="Helical" evidence="10">
    <location>
        <begin position="242"/>
        <end position="263"/>
    </location>
</feature>
<dbReference type="InterPro" id="IPR036640">
    <property type="entry name" value="ABC1_TM_sf"/>
</dbReference>
<dbReference type="InterPro" id="IPR039421">
    <property type="entry name" value="Type_1_exporter"/>
</dbReference>
<dbReference type="AlphaFoldDB" id="U4KLB6"/>
<dbReference type="OrthoDB" id="383768at2"/>
<feature type="transmembrane region" description="Helical" evidence="10">
    <location>
        <begin position="20"/>
        <end position="40"/>
    </location>
</feature>
<feature type="transmembrane region" description="Helical" evidence="10">
    <location>
        <begin position="156"/>
        <end position="174"/>
    </location>
</feature>
<dbReference type="InterPro" id="IPR011527">
    <property type="entry name" value="ABC1_TM_dom"/>
</dbReference>
<dbReference type="GO" id="GO:0015421">
    <property type="term" value="F:ABC-type oligopeptide transporter activity"/>
    <property type="evidence" value="ECO:0007669"/>
    <property type="project" value="TreeGrafter"/>
</dbReference>
<evidence type="ECO:0000256" key="6">
    <source>
        <dbReference type="ARBA" id="ARBA00022741"/>
    </source>
</evidence>
<organism evidence="13 14">
    <name type="scientific">Alteracholeplasma palmae (strain ATCC 49389 / J233)</name>
    <name type="common">Acholeplasma palmae</name>
    <dbReference type="NCBI Taxonomy" id="1318466"/>
    <lineage>
        <taxon>Bacteria</taxon>
        <taxon>Bacillati</taxon>
        <taxon>Mycoplasmatota</taxon>
        <taxon>Mollicutes</taxon>
        <taxon>Acholeplasmatales</taxon>
        <taxon>Acholeplasmataceae</taxon>
        <taxon>Acholeplasma</taxon>
    </lineage>
</organism>
<dbReference type="FunFam" id="3.40.50.300:FF:000221">
    <property type="entry name" value="Multidrug ABC transporter ATP-binding protein"/>
    <property type="match status" value="1"/>
</dbReference>
<dbReference type="Pfam" id="PF00005">
    <property type="entry name" value="ABC_tran"/>
    <property type="match status" value="1"/>
</dbReference>
<dbReference type="EMBL" id="FO681347">
    <property type="protein sequence ID" value="CCV64597.1"/>
    <property type="molecule type" value="Genomic_DNA"/>
</dbReference>
<dbReference type="PANTHER" id="PTHR43394">
    <property type="entry name" value="ATP-DEPENDENT PERMEASE MDL1, MITOCHONDRIAL"/>
    <property type="match status" value="1"/>
</dbReference>
<dbReference type="STRING" id="1318466.BN85410200"/>
<evidence type="ECO:0000256" key="5">
    <source>
        <dbReference type="ARBA" id="ARBA00022692"/>
    </source>
</evidence>
<evidence type="ECO:0000256" key="8">
    <source>
        <dbReference type="ARBA" id="ARBA00022989"/>
    </source>
</evidence>
<dbReference type="PROSITE" id="PS50929">
    <property type="entry name" value="ABC_TM1F"/>
    <property type="match status" value="1"/>
</dbReference>
<comment type="subcellular location">
    <subcellularLocation>
        <location evidence="1">Cell membrane</location>
        <topology evidence="1">Multi-pass membrane protein</topology>
    </subcellularLocation>
</comment>
<sequence length="575" mass="64823">MFKLLKYLNTCKKEAILTPILVMLEVLSEVFIPIFMGKLIDEGIKGNDISLAYRYGIYMVALAILALIFGVLASRKAAIVANQLGRNIRKAEYEKIQTYAFENIDKFSTSSLVTRLTMDVSMVQNAVQMNIRIAFRAPAMILFSITSAYIVGGNLALIFVFIAPFVGLGLWIIMRGAHKYFVQMFNKVDKLNLKVQESLSGIRTVKSYVREDYEIEKFEEVIEDVATNGKKAEKWVMFNNPLMQLSICICFTLIAWFGSYNMVVNGLTEGAFANIISYVMHILMSLMMLSQVFLMIVISKASVERITEVLNETSSLTEKQDAVSEVKEGTFEFKDVSFRYKDKDILKNINFKAKQGEFIGIFGATGTGKTTMIQLISRLYDASSGTVLVSDIDVKDYKLEVLRKEVVTVLQKNVLFSGTIRDNIKWGKEDATDEEIISALKKAHAYEFVSKMKDFLDTWIEQGGVNVSGGQRQRLCIARALISNPKILIMDDSTSAVDTKTDSQIKETLREETPNMTKVIISQRLSSIKDADRIIILDTNGINGIGNHEYLYAHNEIYKDVYDLQQKGKGSEIDE</sequence>
<evidence type="ECO:0000313" key="13">
    <source>
        <dbReference type="EMBL" id="CCV64597.1"/>
    </source>
</evidence>
<keyword evidence="7" id="KW-0067">ATP-binding</keyword>
<dbReference type="InterPro" id="IPR003439">
    <property type="entry name" value="ABC_transporter-like_ATP-bd"/>
</dbReference>
<evidence type="ECO:0000256" key="7">
    <source>
        <dbReference type="ARBA" id="ARBA00022840"/>
    </source>
</evidence>
<keyword evidence="5 10" id="KW-0812">Transmembrane</keyword>
<dbReference type="SUPFAM" id="SSF90123">
    <property type="entry name" value="ABC transporter transmembrane region"/>
    <property type="match status" value="1"/>
</dbReference>
<dbReference type="CDD" id="cd18548">
    <property type="entry name" value="ABC_6TM_Tm287_like"/>
    <property type="match status" value="1"/>
</dbReference>
<dbReference type="GO" id="GO:0005886">
    <property type="term" value="C:plasma membrane"/>
    <property type="evidence" value="ECO:0007669"/>
    <property type="project" value="UniProtKB-SubCell"/>
</dbReference>
<feature type="transmembrane region" description="Helical" evidence="10">
    <location>
        <begin position="275"/>
        <end position="298"/>
    </location>
</feature>
<dbReference type="GO" id="GO:0016887">
    <property type="term" value="F:ATP hydrolysis activity"/>
    <property type="evidence" value="ECO:0007669"/>
    <property type="project" value="InterPro"/>
</dbReference>
<protein>
    <submittedName>
        <fullName evidence="13">ABC-type multidrug transport system, ATPase and permease components</fullName>
    </submittedName>
</protein>
<dbReference type="PROSITE" id="PS00211">
    <property type="entry name" value="ABC_TRANSPORTER_1"/>
    <property type="match status" value="1"/>
</dbReference>
<dbReference type="Proteomes" id="UP000032740">
    <property type="component" value="Chromosome"/>
</dbReference>
<evidence type="ECO:0000259" key="12">
    <source>
        <dbReference type="PROSITE" id="PS50929"/>
    </source>
</evidence>
<dbReference type="InterPro" id="IPR003593">
    <property type="entry name" value="AAA+_ATPase"/>
</dbReference>
<dbReference type="SMART" id="SM00382">
    <property type="entry name" value="AAA"/>
    <property type="match status" value="1"/>
</dbReference>
<dbReference type="Pfam" id="PF00664">
    <property type="entry name" value="ABC_membrane"/>
    <property type="match status" value="1"/>
</dbReference>
<gene>
    <name evidence="13" type="ORF">BN85410200</name>
</gene>
<feature type="transmembrane region" description="Helical" evidence="10">
    <location>
        <begin position="52"/>
        <end position="73"/>
    </location>
</feature>
<evidence type="ECO:0000256" key="4">
    <source>
        <dbReference type="ARBA" id="ARBA00022475"/>
    </source>
</evidence>
<dbReference type="KEGG" id="apal:BN85410200"/>
<feature type="domain" description="ABC transmembrane type-1" evidence="12">
    <location>
        <begin position="16"/>
        <end position="296"/>
    </location>
</feature>
<keyword evidence="4" id="KW-1003">Cell membrane</keyword>
<evidence type="ECO:0000256" key="10">
    <source>
        <dbReference type="SAM" id="Phobius"/>
    </source>
</evidence>
<dbReference type="Gene3D" id="3.40.50.300">
    <property type="entry name" value="P-loop containing nucleotide triphosphate hydrolases"/>
    <property type="match status" value="1"/>
</dbReference>
<reference evidence="13 14" key="1">
    <citation type="journal article" date="2013" name="J. Mol. Microbiol. Biotechnol.">
        <title>Analysis of the Complete Genomes of Acholeplasma brassicae , A. palmae and A. laidlawii and Their Comparison to the Obligate Parasites from ' Candidatus Phytoplasma'.</title>
        <authorList>
            <person name="Kube M."/>
            <person name="Siewert C."/>
            <person name="Migdoll A.M."/>
            <person name="Duduk B."/>
            <person name="Holz S."/>
            <person name="Rabus R."/>
            <person name="Seemuller E."/>
            <person name="Mitrovic J."/>
            <person name="Muller I."/>
            <person name="Buttner C."/>
            <person name="Reinhardt R."/>
        </authorList>
    </citation>
    <scope>NUCLEOTIDE SEQUENCE [LARGE SCALE GENOMIC DNA]</scope>
    <source>
        <strain evidence="13 14">J233</strain>
    </source>
</reference>
<comment type="similarity">
    <text evidence="2">Belongs to the ABC transporter superfamily.</text>
</comment>
<dbReference type="InterPro" id="IPR017871">
    <property type="entry name" value="ABC_transporter-like_CS"/>
</dbReference>
<evidence type="ECO:0000256" key="3">
    <source>
        <dbReference type="ARBA" id="ARBA00022448"/>
    </source>
</evidence>
<dbReference type="PANTHER" id="PTHR43394:SF1">
    <property type="entry name" value="ATP-BINDING CASSETTE SUB-FAMILY B MEMBER 10, MITOCHONDRIAL"/>
    <property type="match status" value="1"/>
</dbReference>
<dbReference type="Gene3D" id="1.20.1560.10">
    <property type="entry name" value="ABC transporter type 1, transmembrane domain"/>
    <property type="match status" value="1"/>
</dbReference>
<evidence type="ECO:0000313" key="14">
    <source>
        <dbReference type="Proteomes" id="UP000032740"/>
    </source>
</evidence>
<dbReference type="RefSeq" id="WP_026660845.1">
    <property type="nucleotide sequence ID" value="NC_022538.1"/>
</dbReference>
<feature type="transmembrane region" description="Helical" evidence="10">
    <location>
        <begin position="133"/>
        <end position="150"/>
    </location>
</feature>
<dbReference type="SUPFAM" id="SSF52540">
    <property type="entry name" value="P-loop containing nucleoside triphosphate hydrolases"/>
    <property type="match status" value="1"/>
</dbReference>
<evidence type="ECO:0000259" key="11">
    <source>
        <dbReference type="PROSITE" id="PS50893"/>
    </source>
</evidence>
<dbReference type="GO" id="GO:0005524">
    <property type="term" value="F:ATP binding"/>
    <property type="evidence" value="ECO:0007669"/>
    <property type="project" value="UniProtKB-KW"/>
</dbReference>